<organism evidence="9 10">
    <name type="scientific">Roseivivax lentus</name>
    <dbReference type="NCBI Taxonomy" id="633194"/>
    <lineage>
        <taxon>Bacteria</taxon>
        <taxon>Pseudomonadati</taxon>
        <taxon>Pseudomonadota</taxon>
        <taxon>Alphaproteobacteria</taxon>
        <taxon>Rhodobacterales</taxon>
        <taxon>Roseobacteraceae</taxon>
        <taxon>Roseivivax</taxon>
    </lineage>
</organism>
<reference evidence="10" key="1">
    <citation type="submission" date="2017-01" db="EMBL/GenBank/DDBJ databases">
        <authorList>
            <person name="Varghese N."/>
            <person name="Submissions S."/>
        </authorList>
    </citation>
    <scope>NUCLEOTIDE SEQUENCE [LARGE SCALE GENOMIC DNA]</scope>
    <source>
        <strain evidence="10">DSM 29430</strain>
    </source>
</reference>
<dbReference type="GO" id="GO:0009424">
    <property type="term" value="C:bacterial-type flagellum hook"/>
    <property type="evidence" value="ECO:0007669"/>
    <property type="project" value="InterPro"/>
</dbReference>
<dbReference type="PANTHER" id="PTHR30033:SF1">
    <property type="entry name" value="FLAGELLAR HOOK-ASSOCIATED PROTEIN 1"/>
    <property type="match status" value="1"/>
</dbReference>
<dbReference type="PANTHER" id="PTHR30033">
    <property type="entry name" value="FLAGELLAR HOOK-ASSOCIATED PROTEIN 1"/>
    <property type="match status" value="1"/>
</dbReference>
<dbReference type="InterPro" id="IPR010930">
    <property type="entry name" value="Flg_bb/hook_C_dom"/>
</dbReference>
<dbReference type="EMBL" id="FTOQ01000001">
    <property type="protein sequence ID" value="SIS50258.1"/>
    <property type="molecule type" value="Genomic_DNA"/>
</dbReference>
<keyword evidence="6" id="KW-0975">Bacterial flagellum</keyword>
<dbReference type="AlphaFoldDB" id="A0A1N7JLP8"/>
<comment type="similarity">
    <text evidence="3">Belongs to the flagella basal body rod proteins family.</text>
</comment>
<dbReference type="SUPFAM" id="SSF64518">
    <property type="entry name" value="Phase 1 flagellin"/>
    <property type="match status" value="1"/>
</dbReference>
<keyword evidence="9" id="KW-0969">Cilium</keyword>
<name>A0A1N7JLP8_9RHOB</name>
<keyword evidence="5" id="KW-0964">Secreted</keyword>
<dbReference type="InterPro" id="IPR002371">
    <property type="entry name" value="FlgK"/>
</dbReference>
<keyword evidence="10" id="KW-1185">Reference proteome</keyword>
<dbReference type="OrthoDB" id="7181295at2"/>
<keyword evidence="9" id="KW-0282">Flagellum</keyword>
<evidence type="ECO:0000256" key="6">
    <source>
        <dbReference type="ARBA" id="ARBA00023143"/>
    </source>
</evidence>
<proteinExistence type="inferred from homology"/>
<evidence type="ECO:0000313" key="9">
    <source>
        <dbReference type="EMBL" id="SIS50258.1"/>
    </source>
</evidence>
<dbReference type="STRING" id="633194.SAMN05421759_10169"/>
<evidence type="ECO:0000256" key="5">
    <source>
        <dbReference type="ARBA" id="ARBA00022525"/>
    </source>
</evidence>
<sequence>MSMSIAVNKALLGLARNAQATSVVSSNLSNASEPGYARRVIVGDQILRVVDPALLSDRRLSDAEMAAAQTMQDYAQRLDALAGSAEDPGSLQNLMSIFDSALLSAAADPASEQRLNAVAVAGSDLAQAIGSASGEIQAARADADTAIAKDLAQLNALLEEAASLNQALARAQPGTASTASLFDQRQKVIDAVAEIVPIRTAPRDQNGIALYTTNGAILLDGQPATVGFTPTPVIAAQMTEANGLLGGLTINGRAVSSGPKGPLSGGRLGAAFEARDVMLPEAQARLDGIAYDLIERFGAGGPDATIAPGQIGLFSELGAPPGPPPVPGLSERLIWNPAVAPGSTDLWKLRDGLGATAPGEVGDAALLNALSDSLNALRAPTDPALGGSVRSARGQFAAFGASIEATRILSEDALTRFSARNTALREIEFSQGVDSDVELQRLLEIEQNYAANAQVLRSVDEMLNQLLSI</sequence>
<evidence type="ECO:0000259" key="8">
    <source>
        <dbReference type="Pfam" id="PF22638"/>
    </source>
</evidence>
<gene>
    <name evidence="9" type="ORF">SAMN05421759_10169</name>
</gene>
<comment type="subcellular location">
    <subcellularLocation>
        <location evidence="1">Bacterial flagellum</location>
    </subcellularLocation>
    <subcellularLocation>
        <location evidence="2">Secreted</location>
    </subcellularLocation>
</comment>
<protein>
    <recommendedName>
        <fullName evidence="4">Flagellar hook-associated protein 1</fullName>
    </recommendedName>
</protein>
<dbReference type="RefSeq" id="WP_076443870.1">
    <property type="nucleotide sequence ID" value="NZ_FTOQ01000001.1"/>
</dbReference>
<dbReference type="GO" id="GO:0005198">
    <property type="term" value="F:structural molecule activity"/>
    <property type="evidence" value="ECO:0007669"/>
    <property type="project" value="InterPro"/>
</dbReference>
<evidence type="ECO:0000313" key="10">
    <source>
        <dbReference type="Proteomes" id="UP000186684"/>
    </source>
</evidence>
<dbReference type="Pfam" id="PF06429">
    <property type="entry name" value="Flg_bbr_C"/>
    <property type="match status" value="1"/>
</dbReference>
<dbReference type="InterPro" id="IPR053927">
    <property type="entry name" value="FlgK_helical"/>
</dbReference>
<dbReference type="GO" id="GO:0044780">
    <property type="term" value="P:bacterial-type flagellum assembly"/>
    <property type="evidence" value="ECO:0007669"/>
    <property type="project" value="InterPro"/>
</dbReference>
<feature type="domain" description="Flagellar basal-body/hook protein C-terminal" evidence="7">
    <location>
        <begin position="432"/>
        <end position="468"/>
    </location>
</feature>
<evidence type="ECO:0000256" key="1">
    <source>
        <dbReference type="ARBA" id="ARBA00004365"/>
    </source>
</evidence>
<accession>A0A1N7JLP8</accession>
<evidence type="ECO:0000256" key="2">
    <source>
        <dbReference type="ARBA" id="ARBA00004613"/>
    </source>
</evidence>
<evidence type="ECO:0000256" key="4">
    <source>
        <dbReference type="ARBA" id="ARBA00016244"/>
    </source>
</evidence>
<evidence type="ECO:0000259" key="7">
    <source>
        <dbReference type="Pfam" id="PF06429"/>
    </source>
</evidence>
<dbReference type="GO" id="GO:0005576">
    <property type="term" value="C:extracellular region"/>
    <property type="evidence" value="ECO:0007669"/>
    <property type="project" value="UniProtKB-SubCell"/>
</dbReference>
<keyword evidence="9" id="KW-0966">Cell projection</keyword>
<feature type="domain" description="Flagellar hook-associated protein FlgK helical" evidence="8">
    <location>
        <begin position="77"/>
        <end position="297"/>
    </location>
</feature>
<evidence type="ECO:0000256" key="3">
    <source>
        <dbReference type="ARBA" id="ARBA00009677"/>
    </source>
</evidence>
<dbReference type="Proteomes" id="UP000186684">
    <property type="component" value="Unassembled WGS sequence"/>
</dbReference>
<dbReference type="Pfam" id="PF22638">
    <property type="entry name" value="FlgK_D1"/>
    <property type="match status" value="1"/>
</dbReference>